<dbReference type="RefSeq" id="WP_238183581.1">
    <property type="nucleotide sequence ID" value="NZ_BPRB01000179.1"/>
</dbReference>
<protein>
    <recommendedName>
        <fullName evidence="1">Ribbon-helix-helix domain-containing protein</fullName>
    </recommendedName>
</protein>
<dbReference type="Pfam" id="PF13467">
    <property type="entry name" value="RHH_4"/>
    <property type="match status" value="1"/>
</dbReference>
<organism evidence="2 3">
    <name type="scientific">Methylobacterium trifolii</name>
    <dbReference type="NCBI Taxonomy" id="1003092"/>
    <lineage>
        <taxon>Bacteria</taxon>
        <taxon>Pseudomonadati</taxon>
        <taxon>Pseudomonadota</taxon>
        <taxon>Alphaproteobacteria</taxon>
        <taxon>Hyphomicrobiales</taxon>
        <taxon>Methylobacteriaceae</taxon>
        <taxon>Methylobacterium</taxon>
    </lineage>
</organism>
<comment type="caution">
    <text evidence="2">The sequence shown here is derived from an EMBL/GenBank/DDBJ whole genome shotgun (WGS) entry which is preliminary data.</text>
</comment>
<accession>A0ABQ4U3V6</accession>
<name>A0ABQ4U3V6_9HYPH</name>
<dbReference type="Proteomes" id="UP001055057">
    <property type="component" value="Unassembled WGS sequence"/>
</dbReference>
<dbReference type="Gene3D" id="1.10.3990.20">
    <property type="entry name" value="protein bp1543"/>
    <property type="match status" value="1"/>
</dbReference>
<reference evidence="2" key="1">
    <citation type="journal article" date="2021" name="Front. Microbiol.">
        <title>Comprehensive Comparative Genomics and Phenotyping of Methylobacterium Species.</title>
        <authorList>
            <person name="Alessa O."/>
            <person name="Ogura Y."/>
            <person name="Fujitani Y."/>
            <person name="Takami H."/>
            <person name="Hayashi T."/>
            <person name="Sahin N."/>
            <person name="Tani A."/>
        </authorList>
    </citation>
    <scope>NUCLEOTIDE SEQUENCE</scope>
    <source>
        <strain evidence="2">DSM 23632</strain>
    </source>
</reference>
<dbReference type="EMBL" id="BPRB01000179">
    <property type="protein sequence ID" value="GJE60998.1"/>
    <property type="molecule type" value="Genomic_DNA"/>
</dbReference>
<sequence length="83" mass="8700">MSAGVPKRSVMIAGHSTSVSLEEPFWEALREIAAARGQSVQGLVGTIDSERGGQNLSSAIRVFVLGAIRSVSPRSFEGADPLC</sequence>
<evidence type="ECO:0000313" key="3">
    <source>
        <dbReference type="Proteomes" id="UP001055057"/>
    </source>
</evidence>
<evidence type="ECO:0000259" key="1">
    <source>
        <dbReference type="Pfam" id="PF13467"/>
    </source>
</evidence>
<dbReference type="InterPro" id="IPR038268">
    <property type="entry name" value="RHH_sf"/>
</dbReference>
<gene>
    <name evidence="2" type="ORF">MPOCJGCO_3117</name>
</gene>
<proteinExistence type="predicted"/>
<reference evidence="2" key="2">
    <citation type="submission" date="2021-08" db="EMBL/GenBank/DDBJ databases">
        <authorList>
            <person name="Tani A."/>
            <person name="Ola A."/>
            <person name="Ogura Y."/>
            <person name="Katsura K."/>
            <person name="Hayashi T."/>
        </authorList>
    </citation>
    <scope>NUCLEOTIDE SEQUENCE</scope>
    <source>
        <strain evidence="2">DSM 23632</strain>
    </source>
</reference>
<dbReference type="InterPro" id="IPR027373">
    <property type="entry name" value="RHH_dom"/>
</dbReference>
<feature type="domain" description="Ribbon-helix-helix" evidence="1">
    <location>
        <begin position="7"/>
        <end position="66"/>
    </location>
</feature>
<evidence type="ECO:0000313" key="2">
    <source>
        <dbReference type="EMBL" id="GJE60998.1"/>
    </source>
</evidence>
<keyword evidence="3" id="KW-1185">Reference proteome</keyword>